<organism evidence="1">
    <name type="scientific">Anguilla anguilla</name>
    <name type="common">European freshwater eel</name>
    <name type="synonym">Muraena anguilla</name>
    <dbReference type="NCBI Taxonomy" id="7936"/>
    <lineage>
        <taxon>Eukaryota</taxon>
        <taxon>Metazoa</taxon>
        <taxon>Chordata</taxon>
        <taxon>Craniata</taxon>
        <taxon>Vertebrata</taxon>
        <taxon>Euteleostomi</taxon>
        <taxon>Actinopterygii</taxon>
        <taxon>Neopterygii</taxon>
        <taxon>Teleostei</taxon>
        <taxon>Anguilliformes</taxon>
        <taxon>Anguillidae</taxon>
        <taxon>Anguilla</taxon>
    </lineage>
</organism>
<name>A0A0E9VU57_ANGAN</name>
<dbReference type="AlphaFoldDB" id="A0A0E9VU57"/>
<dbReference type="EMBL" id="GBXM01027712">
    <property type="protein sequence ID" value="JAH80865.1"/>
    <property type="molecule type" value="Transcribed_RNA"/>
</dbReference>
<proteinExistence type="predicted"/>
<protein>
    <submittedName>
        <fullName evidence="1">Uncharacterized protein</fullName>
    </submittedName>
</protein>
<reference evidence="1" key="1">
    <citation type="submission" date="2014-11" db="EMBL/GenBank/DDBJ databases">
        <authorList>
            <person name="Amaro Gonzalez C."/>
        </authorList>
    </citation>
    <scope>NUCLEOTIDE SEQUENCE</scope>
</reference>
<evidence type="ECO:0000313" key="1">
    <source>
        <dbReference type="EMBL" id="JAH80865.1"/>
    </source>
</evidence>
<reference evidence="1" key="2">
    <citation type="journal article" date="2015" name="Fish Shellfish Immunol.">
        <title>Early steps in the European eel (Anguilla anguilla)-Vibrio vulnificus interaction in the gills: Role of the RtxA13 toxin.</title>
        <authorList>
            <person name="Callol A."/>
            <person name="Pajuelo D."/>
            <person name="Ebbesson L."/>
            <person name="Teles M."/>
            <person name="MacKenzie S."/>
            <person name="Amaro C."/>
        </authorList>
    </citation>
    <scope>NUCLEOTIDE SEQUENCE</scope>
</reference>
<accession>A0A0E9VU57</accession>
<sequence>MLLFFPFLSLLHSKRNTKK</sequence>